<evidence type="ECO:0000256" key="7">
    <source>
        <dbReference type="ARBA" id="ARBA00022692"/>
    </source>
</evidence>
<dbReference type="SUPFAM" id="SSF53720">
    <property type="entry name" value="ALDH-like"/>
    <property type="match status" value="1"/>
</dbReference>
<comment type="subcellular location">
    <subcellularLocation>
        <location evidence="2">Membrane</location>
    </subcellularLocation>
    <subcellularLocation>
        <location evidence="1">Mitochondrion</location>
    </subcellularLocation>
</comment>
<proteinExistence type="inferred from homology"/>
<keyword evidence="19" id="KW-0807">Transducer</keyword>
<comment type="similarity">
    <text evidence="4 19">Belongs to the G-protein coupled receptor 1 family.</text>
</comment>
<evidence type="ECO:0000256" key="6">
    <source>
        <dbReference type="ARBA" id="ARBA00013048"/>
    </source>
</evidence>
<gene>
    <name evidence="23" type="ORF">GEV33_009375</name>
</gene>
<evidence type="ECO:0000256" key="16">
    <source>
        <dbReference type="ARBA" id="ARBA00042419"/>
    </source>
</evidence>
<evidence type="ECO:0000256" key="13">
    <source>
        <dbReference type="ARBA" id="ARBA00023136"/>
    </source>
</evidence>
<feature type="transmembrane region" description="Helical" evidence="21">
    <location>
        <begin position="236"/>
        <end position="257"/>
    </location>
</feature>
<dbReference type="InterPro" id="IPR010061">
    <property type="entry name" value="MeMal-semiAld_DH"/>
</dbReference>
<feature type="region of interest" description="Disordered" evidence="20">
    <location>
        <begin position="987"/>
        <end position="1014"/>
    </location>
</feature>
<dbReference type="InterPro" id="IPR015590">
    <property type="entry name" value="Aldehyde_DH_dom"/>
</dbReference>
<feature type="domain" description="G-protein coupled receptors family 1 profile" evidence="22">
    <location>
        <begin position="37"/>
        <end position="285"/>
    </location>
</feature>
<sequence length="1267" mass="140383">MDEGTPSHFSVLVGYSRAMVTTAGIFTLVIMIVGVIGNLLTVSALVKNSKIRTLAAAFIASLCVSDLMLCFLVLPFAASQFFHGMWIHGDILCTMIPVLRYGCVGVSLLSIAMISVNRYILIAWPHIYNQVYTKTKVAVYIAVIWLFSYGLQIPTLLGVWGVFGYDTKLGTCSIKKDASGHSSKTAMFVIGFALPCVVIVLCYANIFWVVRKSHKRLKQHNSGGDYKRSEMKITKMVLVIFVCFVVCYLPITIVKIFDPDVNNPPLHVLGYILIYISSCVNPVVYVTMNKQYRQAYLDTLKCRMSTSGDSQHTPTPHSRTHMSVGYLKTGAPFVTFLKRHYSNVAPTTKLFIDGKFVDSQTTNWVDLHDPATNNLVTKVPQSTQAEMEAAVESSKKAYETWRQTSVLTRQQLMLKLQHVIRRDLKKLAANITLEQGKTLVDAEGDVIRGLQVVEHSCAAGSLLQGESLQNISKDMDIVSYKVPIGVTAGICPFNFPAMIPLWMFPLALIAGNTMVVKPSERDPGATMLLMELLNEVGCPAGVVNVIHGTHDSVNFICDNKDIKAISFVGSDRAGKYIYERGAASGKRVQSNMGAKNHAVVLPDADKSPTIDQLIGAAFGAAGQRCMALSVAILVGESRDWIPEIAERAKKLKVSAGHEPGTDLGPVISPQAKERILSLIESGIKQGAQCPLDGRGVVVEKYPKGNFVGPTLLTGVQASFECYKEEIFGPVLNVMFADTLEEAIQIINANPYGNGTAIFTTNGSHARQFVNEIDVGQVGVNVPIPVPLPMFSFTGSRGSFHGDLHFYGKQGLNFYTETKTITSLWRKGAAVSKKSVSMPSGLRLLGVKMFLVVLLAASVAGDLEPTTTKTYDIEVPGSDPIRIVEGEPLWQSTPTSKFEHRAFSTADRTNPDKDDPLHQFLTNYADTVRRNKNKIRMESVKLVTPNDNIDKSKSWDVMNYQKHNHPYDDKKGWVSMEPVPWSVSKISKWQSNHKPSPKPWEDYDSGETQTVRPSWNRPTNNYDIYYVDNKPDSKPIFSKPTATYSQKVHVDYGNKYQHKHDENCRHPQRPTDSTEIITDGLPPNFPQPYEASRRRGTEMYPDHHPLSGDGDWVLLSTTKGYKYPQQRQRSLQINPEAIGAHRSVRLTVLPPLKNSKINMTTSHGGLLQVESSFQTVEQAHKQYNKKQKLKRKPQGAKPVRQIVPPTLTTTKRNTGHDSSAVLAAVGAGMIPATMAMLVPMALGKRRKRDVRYATSTPKYLQITLPRNM</sequence>
<keyword evidence="12" id="KW-0496">Mitochondrion</keyword>
<dbReference type="Gene3D" id="3.40.605.10">
    <property type="entry name" value="Aldehyde Dehydrogenase, Chain A, domain 1"/>
    <property type="match status" value="1"/>
</dbReference>
<feature type="compositionally biased region" description="Polar residues" evidence="20">
    <location>
        <begin position="1005"/>
        <end position="1014"/>
    </location>
</feature>
<feature type="transmembrane region" description="Helical" evidence="21">
    <location>
        <begin position="137"/>
        <end position="165"/>
    </location>
</feature>
<evidence type="ECO:0000256" key="15">
    <source>
        <dbReference type="ARBA" id="ARBA00039517"/>
    </source>
</evidence>
<accession>A0A8J6H7I0</accession>
<evidence type="ECO:0000256" key="12">
    <source>
        <dbReference type="ARBA" id="ARBA00023128"/>
    </source>
</evidence>
<dbReference type="SMART" id="SM01381">
    <property type="entry name" value="7TM_GPCR_Srsx"/>
    <property type="match status" value="1"/>
</dbReference>
<dbReference type="EMBL" id="JABDTM020025293">
    <property type="protein sequence ID" value="KAH0813415.1"/>
    <property type="molecule type" value="Genomic_DNA"/>
</dbReference>
<feature type="transmembrane region" description="Helical" evidence="21">
    <location>
        <begin position="98"/>
        <end position="116"/>
    </location>
</feature>
<dbReference type="FunFam" id="3.40.605.10:FF:000003">
    <property type="entry name" value="Methylmalonate-semialdehyde dehydrogenase [acylating]"/>
    <property type="match status" value="1"/>
</dbReference>
<dbReference type="AlphaFoldDB" id="A0A8J6H7I0"/>
<keyword evidence="11" id="KW-0520">NAD</keyword>
<dbReference type="GO" id="GO:0006574">
    <property type="term" value="P:L-valine catabolic process"/>
    <property type="evidence" value="ECO:0007669"/>
    <property type="project" value="TreeGrafter"/>
</dbReference>
<dbReference type="Gene3D" id="1.20.1070.10">
    <property type="entry name" value="Rhodopsin 7-helix transmembrane proteins"/>
    <property type="match status" value="1"/>
</dbReference>
<feature type="transmembrane region" description="Helical" evidence="21">
    <location>
        <begin position="1219"/>
        <end position="1241"/>
    </location>
</feature>
<dbReference type="PRINTS" id="PR00237">
    <property type="entry name" value="GPCRRHODOPSN"/>
</dbReference>
<name>A0A8J6H7I0_TENMO</name>
<reference evidence="23" key="1">
    <citation type="journal article" date="2020" name="J Insects Food Feed">
        <title>The yellow mealworm (Tenebrio molitor) genome: a resource for the emerging insects as food and feed industry.</title>
        <authorList>
            <person name="Eriksson T."/>
            <person name="Andere A."/>
            <person name="Kelstrup H."/>
            <person name="Emery V."/>
            <person name="Picard C."/>
        </authorList>
    </citation>
    <scope>NUCLEOTIDE SEQUENCE</scope>
    <source>
        <strain evidence="23">Stoneville</strain>
        <tissue evidence="23">Whole head</tissue>
    </source>
</reference>
<evidence type="ECO:0000256" key="18">
    <source>
        <dbReference type="ARBA" id="ARBA00048821"/>
    </source>
</evidence>
<dbReference type="PROSITE" id="PS00070">
    <property type="entry name" value="ALDEHYDE_DEHYDR_CYS"/>
    <property type="match status" value="1"/>
</dbReference>
<protein>
    <recommendedName>
        <fullName evidence="15">Probable methylmalonate-semialdehyde/malonate-semialdehyde dehydrogenase [acylating], mitochondrial</fullName>
        <ecNumber evidence="6">1.2.1.27</ecNumber>
    </recommendedName>
    <alternativeName>
        <fullName evidence="16">Malonate-semialdehyde dehydrogenase [acylating]</fullName>
    </alternativeName>
</protein>
<dbReference type="PANTHER" id="PTHR43866">
    <property type="entry name" value="MALONATE-SEMIALDEHYDE DEHYDROGENASE"/>
    <property type="match status" value="1"/>
</dbReference>
<keyword evidence="10" id="KW-0560">Oxidoreductase</keyword>
<evidence type="ECO:0000256" key="20">
    <source>
        <dbReference type="SAM" id="MobiDB-lite"/>
    </source>
</evidence>
<dbReference type="Gene3D" id="3.40.309.10">
    <property type="entry name" value="Aldehyde Dehydrogenase, Chain A, domain 2"/>
    <property type="match status" value="1"/>
</dbReference>
<dbReference type="InterPro" id="IPR017452">
    <property type="entry name" value="GPCR_Rhodpsn_7TM"/>
</dbReference>
<feature type="region of interest" description="Disordered" evidence="20">
    <location>
        <begin position="1057"/>
        <end position="1084"/>
    </location>
</feature>
<reference evidence="23" key="2">
    <citation type="submission" date="2021-08" db="EMBL/GenBank/DDBJ databases">
        <authorList>
            <person name="Eriksson T."/>
        </authorList>
    </citation>
    <scope>NUCLEOTIDE SEQUENCE</scope>
    <source>
        <strain evidence="23">Stoneville</strain>
        <tissue evidence="23">Whole head</tissue>
    </source>
</reference>
<dbReference type="NCBIfam" id="TIGR01722">
    <property type="entry name" value="MMSDH"/>
    <property type="match status" value="1"/>
</dbReference>
<dbReference type="InterPro" id="IPR016162">
    <property type="entry name" value="Ald_DH_N"/>
</dbReference>
<dbReference type="PROSITE" id="PS00237">
    <property type="entry name" value="G_PROTEIN_RECEP_F1_1"/>
    <property type="match status" value="1"/>
</dbReference>
<dbReference type="CDD" id="cd07085">
    <property type="entry name" value="ALDH_F6_MMSDH"/>
    <property type="match status" value="1"/>
</dbReference>
<keyword evidence="19" id="KW-0675">Receptor</keyword>
<feature type="transmembrane region" description="Helical" evidence="21">
    <location>
        <begin position="54"/>
        <end position="78"/>
    </location>
</feature>
<feature type="transmembrane region" description="Helical" evidence="21">
    <location>
        <begin position="269"/>
        <end position="288"/>
    </location>
</feature>
<comment type="catalytic activity">
    <reaction evidence="17">
        <text>2-methyl-3-oxopropanoate + NAD(+) + CoA + H2O = propanoyl-CoA + hydrogencarbonate + NADH + H(+)</text>
        <dbReference type="Rhea" id="RHEA:20804"/>
        <dbReference type="ChEBI" id="CHEBI:15377"/>
        <dbReference type="ChEBI" id="CHEBI:15378"/>
        <dbReference type="ChEBI" id="CHEBI:17544"/>
        <dbReference type="ChEBI" id="CHEBI:57287"/>
        <dbReference type="ChEBI" id="CHEBI:57392"/>
        <dbReference type="ChEBI" id="CHEBI:57540"/>
        <dbReference type="ChEBI" id="CHEBI:57700"/>
        <dbReference type="ChEBI" id="CHEBI:57945"/>
        <dbReference type="EC" id="1.2.1.27"/>
    </reaction>
    <physiologicalReaction direction="left-to-right" evidence="17">
        <dbReference type="Rhea" id="RHEA:20805"/>
    </physiologicalReaction>
</comment>
<evidence type="ECO:0000256" key="11">
    <source>
        <dbReference type="ARBA" id="ARBA00023027"/>
    </source>
</evidence>
<dbReference type="InterPro" id="IPR016163">
    <property type="entry name" value="Ald_DH_C"/>
</dbReference>
<evidence type="ECO:0000256" key="21">
    <source>
        <dbReference type="SAM" id="Phobius"/>
    </source>
</evidence>
<dbReference type="EC" id="1.2.1.27" evidence="6"/>
<dbReference type="GO" id="GO:0016020">
    <property type="term" value="C:membrane"/>
    <property type="evidence" value="ECO:0007669"/>
    <property type="project" value="UniProtKB-SubCell"/>
</dbReference>
<evidence type="ECO:0000256" key="9">
    <source>
        <dbReference type="ARBA" id="ARBA00022989"/>
    </source>
</evidence>
<evidence type="ECO:0000313" key="24">
    <source>
        <dbReference type="Proteomes" id="UP000719412"/>
    </source>
</evidence>
<evidence type="ECO:0000256" key="8">
    <source>
        <dbReference type="ARBA" id="ARBA00022946"/>
    </source>
</evidence>
<dbReference type="GO" id="GO:0004930">
    <property type="term" value="F:G protein-coupled receptor activity"/>
    <property type="evidence" value="ECO:0007669"/>
    <property type="project" value="UniProtKB-KW"/>
</dbReference>
<organism evidence="23 24">
    <name type="scientific">Tenebrio molitor</name>
    <name type="common">Yellow mealworm beetle</name>
    <dbReference type="NCBI Taxonomy" id="7067"/>
    <lineage>
        <taxon>Eukaryota</taxon>
        <taxon>Metazoa</taxon>
        <taxon>Ecdysozoa</taxon>
        <taxon>Arthropoda</taxon>
        <taxon>Hexapoda</taxon>
        <taxon>Insecta</taxon>
        <taxon>Pterygota</taxon>
        <taxon>Neoptera</taxon>
        <taxon>Endopterygota</taxon>
        <taxon>Coleoptera</taxon>
        <taxon>Polyphaga</taxon>
        <taxon>Cucujiformia</taxon>
        <taxon>Tenebrionidae</taxon>
        <taxon>Tenebrio</taxon>
    </lineage>
</organism>
<evidence type="ECO:0000259" key="22">
    <source>
        <dbReference type="PROSITE" id="PS50262"/>
    </source>
</evidence>
<comment type="similarity">
    <text evidence="3">Belongs to the aldehyde dehydrogenase family.</text>
</comment>
<dbReference type="CDD" id="cd15210">
    <property type="entry name" value="7tmA_GPR84-like"/>
    <property type="match status" value="1"/>
</dbReference>
<dbReference type="Pfam" id="PF00001">
    <property type="entry name" value="7tm_1"/>
    <property type="match status" value="1"/>
</dbReference>
<keyword evidence="7 19" id="KW-0812">Transmembrane</keyword>
<feature type="transmembrane region" description="Helical" evidence="21">
    <location>
        <begin position="185"/>
        <end position="210"/>
    </location>
</feature>
<evidence type="ECO:0000256" key="19">
    <source>
        <dbReference type="RuleBase" id="RU000688"/>
    </source>
</evidence>
<dbReference type="InterPro" id="IPR016161">
    <property type="entry name" value="Ald_DH/histidinol_DH"/>
</dbReference>
<keyword evidence="19" id="KW-0297">G-protein coupled receptor</keyword>
<dbReference type="GO" id="GO:0006210">
    <property type="term" value="P:thymine catabolic process"/>
    <property type="evidence" value="ECO:0007669"/>
    <property type="project" value="TreeGrafter"/>
</dbReference>
<keyword evidence="9 21" id="KW-1133">Transmembrane helix</keyword>
<evidence type="ECO:0000256" key="4">
    <source>
        <dbReference type="ARBA" id="ARBA00010663"/>
    </source>
</evidence>
<dbReference type="GO" id="GO:0004491">
    <property type="term" value="F:methylmalonate-semialdehyde dehydrogenase (acylating, NAD) activity"/>
    <property type="evidence" value="ECO:0007669"/>
    <property type="project" value="UniProtKB-EC"/>
</dbReference>
<dbReference type="InterPro" id="IPR000276">
    <property type="entry name" value="GPCR_Rhodpsn"/>
</dbReference>
<dbReference type="InterPro" id="IPR016160">
    <property type="entry name" value="Ald_DH_CS_CYS"/>
</dbReference>
<keyword evidence="8" id="KW-0809">Transit peptide</keyword>
<evidence type="ECO:0000256" key="3">
    <source>
        <dbReference type="ARBA" id="ARBA00009986"/>
    </source>
</evidence>
<dbReference type="Proteomes" id="UP000719412">
    <property type="component" value="Unassembled WGS sequence"/>
</dbReference>
<feature type="transmembrane region" description="Helical" evidence="21">
    <location>
        <begin position="20"/>
        <end position="42"/>
    </location>
</feature>
<keyword evidence="24" id="KW-1185">Reference proteome</keyword>
<evidence type="ECO:0000256" key="2">
    <source>
        <dbReference type="ARBA" id="ARBA00004370"/>
    </source>
</evidence>
<comment type="function">
    <text evidence="14">Probable malonate and methylmalonate semialdehyde dehydrogenase involved in the catabolism of valine, thymine, and compounds catabolized by way of beta-alanine, including uracil and cytidine.</text>
</comment>
<comment type="catalytic activity">
    <reaction evidence="18">
        <text>3-oxopropanoate + NAD(+) + CoA + H2O = hydrogencarbonate + acetyl-CoA + NADH + H(+)</text>
        <dbReference type="Rhea" id="RHEA:76615"/>
        <dbReference type="ChEBI" id="CHEBI:15377"/>
        <dbReference type="ChEBI" id="CHEBI:15378"/>
        <dbReference type="ChEBI" id="CHEBI:17544"/>
        <dbReference type="ChEBI" id="CHEBI:33190"/>
        <dbReference type="ChEBI" id="CHEBI:57287"/>
        <dbReference type="ChEBI" id="CHEBI:57288"/>
        <dbReference type="ChEBI" id="CHEBI:57540"/>
        <dbReference type="ChEBI" id="CHEBI:57945"/>
        <dbReference type="EC" id="1.2.1.27"/>
    </reaction>
    <physiologicalReaction direction="left-to-right" evidence="18">
        <dbReference type="Rhea" id="RHEA:76616"/>
    </physiologicalReaction>
</comment>
<evidence type="ECO:0000256" key="5">
    <source>
        <dbReference type="ARBA" id="ARBA00011881"/>
    </source>
</evidence>
<comment type="subunit">
    <text evidence="5">Homotetramer.</text>
</comment>
<evidence type="ECO:0000256" key="14">
    <source>
        <dbReference type="ARBA" id="ARBA00037458"/>
    </source>
</evidence>
<evidence type="ECO:0000256" key="17">
    <source>
        <dbReference type="ARBA" id="ARBA00047644"/>
    </source>
</evidence>
<dbReference type="GO" id="GO:0005739">
    <property type="term" value="C:mitochondrion"/>
    <property type="evidence" value="ECO:0007669"/>
    <property type="project" value="UniProtKB-SubCell"/>
</dbReference>
<evidence type="ECO:0000256" key="1">
    <source>
        <dbReference type="ARBA" id="ARBA00004173"/>
    </source>
</evidence>
<evidence type="ECO:0000256" key="10">
    <source>
        <dbReference type="ARBA" id="ARBA00023002"/>
    </source>
</evidence>
<comment type="caution">
    <text evidence="23">The sequence shown here is derived from an EMBL/GenBank/DDBJ whole genome shotgun (WGS) entry which is preliminary data.</text>
</comment>
<evidence type="ECO:0000313" key="23">
    <source>
        <dbReference type="EMBL" id="KAH0813415.1"/>
    </source>
</evidence>
<dbReference type="FunFam" id="3.40.309.10:FF:000002">
    <property type="entry name" value="Methylmalonate-semialdehyde dehydrogenase (Acylating)"/>
    <property type="match status" value="1"/>
</dbReference>
<dbReference type="PANTHER" id="PTHR43866:SF3">
    <property type="entry name" value="METHYLMALONATE-SEMIALDEHYDE DEHYDROGENASE [ACYLATING], MITOCHONDRIAL"/>
    <property type="match status" value="1"/>
</dbReference>
<dbReference type="PROSITE" id="PS50262">
    <property type="entry name" value="G_PROTEIN_RECEP_F1_2"/>
    <property type="match status" value="1"/>
</dbReference>
<dbReference type="SUPFAM" id="SSF81321">
    <property type="entry name" value="Family A G protein-coupled receptor-like"/>
    <property type="match status" value="1"/>
</dbReference>
<keyword evidence="13 21" id="KW-0472">Membrane</keyword>
<dbReference type="Pfam" id="PF00171">
    <property type="entry name" value="Aldedh"/>
    <property type="match status" value="1"/>
</dbReference>